<evidence type="ECO:0000259" key="8">
    <source>
        <dbReference type="PROSITE" id="PS50011"/>
    </source>
</evidence>
<dbReference type="GO" id="GO:0004713">
    <property type="term" value="F:protein tyrosine kinase activity"/>
    <property type="evidence" value="ECO:0007669"/>
    <property type="project" value="InterPro"/>
</dbReference>
<dbReference type="InterPro" id="IPR001214">
    <property type="entry name" value="SET_dom"/>
</dbReference>
<dbReference type="InterPro" id="IPR011009">
    <property type="entry name" value="Kinase-like_dom_sf"/>
</dbReference>
<dbReference type="EMBL" id="MDYQ01000207">
    <property type="protein sequence ID" value="PRP78792.1"/>
    <property type="molecule type" value="Genomic_DNA"/>
</dbReference>
<dbReference type="InterPro" id="IPR032675">
    <property type="entry name" value="LRR_dom_sf"/>
</dbReference>
<dbReference type="Pfam" id="PF00856">
    <property type="entry name" value="SET"/>
    <property type="match status" value="1"/>
</dbReference>
<evidence type="ECO:0000256" key="4">
    <source>
        <dbReference type="PROSITE-ProRule" id="PRU10141"/>
    </source>
</evidence>
<feature type="domain" description="Protein kinase" evidence="8">
    <location>
        <begin position="1712"/>
        <end position="1962"/>
    </location>
</feature>
<keyword evidence="3 7" id="KW-0472">Membrane</keyword>
<keyword evidence="1" id="KW-0433">Leucine-rich repeat</keyword>
<comment type="caution">
    <text evidence="10">The sequence shown here is derived from an EMBL/GenBank/DDBJ whole genome shotgun (WGS) entry which is preliminary data.</text>
</comment>
<feature type="region of interest" description="Disordered" evidence="6">
    <location>
        <begin position="344"/>
        <end position="376"/>
    </location>
</feature>
<evidence type="ECO:0000256" key="3">
    <source>
        <dbReference type="ARBA" id="ARBA00023136"/>
    </source>
</evidence>
<evidence type="ECO:0000256" key="5">
    <source>
        <dbReference type="SAM" id="Coils"/>
    </source>
</evidence>
<dbReference type="PRINTS" id="PR00109">
    <property type="entry name" value="TYRKINASE"/>
</dbReference>
<dbReference type="Pfam" id="PF13516">
    <property type="entry name" value="LRR_6"/>
    <property type="match status" value="1"/>
</dbReference>
<dbReference type="Pfam" id="PF07714">
    <property type="entry name" value="PK_Tyr_Ser-Thr"/>
    <property type="match status" value="1"/>
</dbReference>
<evidence type="ECO:0000256" key="2">
    <source>
        <dbReference type="ARBA" id="ARBA00022737"/>
    </source>
</evidence>
<dbReference type="PROSITE" id="PS00107">
    <property type="entry name" value="PROTEIN_KINASE_ATP"/>
    <property type="match status" value="1"/>
</dbReference>
<dbReference type="PROSITE" id="PS50280">
    <property type="entry name" value="SET"/>
    <property type="match status" value="1"/>
</dbReference>
<dbReference type="InParanoid" id="A0A2P6N4C2"/>
<organism evidence="10 11">
    <name type="scientific">Planoprotostelium fungivorum</name>
    <dbReference type="NCBI Taxonomy" id="1890364"/>
    <lineage>
        <taxon>Eukaryota</taxon>
        <taxon>Amoebozoa</taxon>
        <taxon>Evosea</taxon>
        <taxon>Variosea</taxon>
        <taxon>Cavosteliida</taxon>
        <taxon>Cavosteliaceae</taxon>
        <taxon>Planoprotostelium</taxon>
    </lineage>
</organism>
<keyword evidence="7" id="KW-0812">Transmembrane</keyword>
<proteinExistence type="predicted"/>
<feature type="compositionally biased region" description="Polar residues" evidence="6">
    <location>
        <begin position="2093"/>
        <end position="2108"/>
    </location>
</feature>
<feature type="domain" description="SET" evidence="9">
    <location>
        <begin position="163"/>
        <end position="281"/>
    </location>
</feature>
<dbReference type="SUPFAM" id="SSF82199">
    <property type="entry name" value="SET domain"/>
    <property type="match status" value="1"/>
</dbReference>
<dbReference type="CDD" id="cd00192">
    <property type="entry name" value="PTKc"/>
    <property type="match status" value="1"/>
</dbReference>
<gene>
    <name evidence="10" type="ORF">PROFUN_00965</name>
</gene>
<keyword evidence="10" id="KW-0808">Transferase</keyword>
<keyword evidence="4" id="KW-0067">ATP-binding</keyword>
<feature type="compositionally biased region" description="Acidic residues" evidence="6">
    <location>
        <begin position="2113"/>
        <end position="2122"/>
    </location>
</feature>
<dbReference type="InterPro" id="IPR020635">
    <property type="entry name" value="Tyr_kinase_cat_dom"/>
</dbReference>
<evidence type="ECO:0000313" key="11">
    <source>
        <dbReference type="Proteomes" id="UP000241769"/>
    </source>
</evidence>
<dbReference type="SUPFAM" id="SSF56112">
    <property type="entry name" value="Protein kinase-like (PK-like)"/>
    <property type="match status" value="1"/>
</dbReference>
<dbReference type="SMART" id="SM00219">
    <property type="entry name" value="TyrKc"/>
    <property type="match status" value="1"/>
</dbReference>
<keyword evidence="11" id="KW-1185">Reference proteome</keyword>
<dbReference type="Gene3D" id="1.10.510.10">
    <property type="entry name" value="Transferase(Phosphotransferase) domain 1"/>
    <property type="match status" value="1"/>
</dbReference>
<reference evidence="10 11" key="1">
    <citation type="journal article" date="2018" name="Genome Biol. Evol.">
        <title>Multiple Roots of Fruiting Body Formation in Amoebozoa.</title>
        <authorList>
            <person name="Hillmann F."/>
            <person name="Forbes G."/>
            <person name="Novohradska S."/>
            <person name="Ferling I."/>
            <person name="Riege K."/>
            <person name="Groth M."/>
            <person name="Westermann M."/>
            <person name="Marz M."/>
            <person name="Spaller T."/>
            <person name="Winckler T."/>
            <person name="Schaap P."/>
            <person name="Glockner G."/>
        </authorList>
    </citation>
    <scope>NUCLEOTIDE SEQUENCE [LARGE SCALE GENOMIC DNA]</scope>
    <source>
        <strain evidence="10 11">Jena</strain>
    </source>
</reference>
<dbReference type="InterPro" id="IPR001611">
    <property type="entry name" value="Leu-rich_rpt"/>
</dbReference>
<dbReference type="Proteomes" id="UP000241769">
    <property type="component" value="Unassembled WGS sequence"/>
</dbReference>
<dbReference type="SMART" id="SM00369">
    <property type="entry name" value="LRR_TYP"/>
    <property type="match status" value="5"/>
</dbReference>
<dbReference type="FunFam" id="3.80.10.10:FF:000095">
    <property type="entry name" value="LRR receptor-like serine/threonine-protein kinase GSO1"/>
    <property type="match status" value="1"/>
</dbReference>
<dbReference type="CDD" id="cd20071">
    <property type="entry name" value="SET_SMYD"/>
    <property type="match status" value="1"/>
</dbReference>
<dbReference type="InterPro" id="IPR003591">
    <property type="entry name" value="Leu-rich_rpt_typical-subtyp"/>
</dbReference>
<dbReference type="InterPro" id="IPR017441">
    <property type="entry name" value="Protein_kinase_ATP_BS"/>
</dbReference>
<evidence type="ECO:0000256" key="6">
    <source>
        <dbReference type="SAM" id="MobiDB-lite"/>
    </source>
</evidence>
<dbReference type="PANTHER" id="PTHR48054:SF47">
    <property type="entry name" value="OS06G0179800 PROTEIN"/>
    <property type="match status" value="1"/>
</dbReference>
<keyword evidence="4" id="KW-0547">Nucleotide-binding</keyword>
<sequence>MGFLYACVRTPIFRGLPVTFVILDTHKKRVCATCLYYHRPAPVERDEKSTCDKEDDQGKEKKEKIPPTLPLHCSGCSQAWYCSSECAGPSTDIIGTPPDHGPMGNPSKFQSISHEKLCPYYKKLLSNKMGKDLASVLKLLIQVLIAMQRGGGGRGEVDGMIVPGTEDFMSLVSMRSTWSEDEADDIKKTTDKFSTLFPFVRERYGDSSREWLTDMISRIESNNFGMWTSDGVCYGKAVFPLASYFNHSCRPNCHTVILGHTINIYTLNEVKEDEELTIRYIDVNMPRSARQEELWSHYRFRCGCIRCEEEKMQSNKGGKKTKITYEKKMKPLLDENLKVAEGKGKVLRKKRARSDGQSFLDKMNAKPPSTARGPNEEEIDIDTMDTDDVRHDSARVDNEEEISLDDTPAVATTKKQKTEEIQQSDNSNIAKLLAAKLKNKPVVEEIAKEDKEEDTITGRQRRKKEWLDKRKKVTKERISKNRKRLEINDEAKREEVTEEQKEKKEKRLEKSHEYLQKWKGDRDNWKFNKVSQTQLMKEWRETTMTEDIFDIFLEYVSGLKGAARTELRETAKALEASNTEWRAKRAERLHEVLRLVLMSKGGPLDISYIEYCGLQLSSGLELAGNGSSQLSSHEKNLCNNPETKLSCGKLKHFLVKTATTALYLLLLALCTLSTAQIEAESVILKSMYSALGGDYWRNNTNWKNTTISYCRWLSFSLHTLTVAYADFGPDTMELNRIVNNLTGPMPDLSGLSQLTYLDLNGKASRGYINRISGPFPSWITKTRLGYINLGDHKFTGMLPDDIGNLANLTVFNIGVTDYGGALYGSVPESLMGLTNLQQLGLWGNSFDYINLTRLNNLVKLAYFQIDSNNFQGNFYEMVGPLKLPNLILFIVSSNSFYGPLPDLSGCPNLQYYVVSYNSFEGQFPDWITTLPGMYYIAVGSNQLTGEIPSSIGQLKNLNTLVAFGNKLYGQLPDVWDQIPNLNTIILFANNFTGVIPPSIYRCTNLQVLDVTINKITGSIPPAIQNMLSLQILSFGFNDMNGTIPDELYNCTQMQRLILQGNEFTGSISPNISKLKNLGSILLGLNQFEGEIPDVFRSTPYLTQIDVSYNKFSGRFPQSLATLKNLLYIQANDNELSGPMPNLPSSVLQLQIQNNQLNGTVFWMSGMPSIQLLDISYNQFSGPCSSIYGLNYLTYCDWSNNQLTGRMPPNYAANMPLYHLDLSSNQLIGSMEFTIGKLGSLSYLNLSRNQLSGNIEPRIAQMVTLQYVDLSHNLFNGIIPLESLGLPEMVLLNLDNNRLTGDIPKSVTRAVSLTSLSLGNNLLTGGLQDVFTLSHLISLNVSGNLLNGNIPDTSNSTGLQVLDLSHNLLQGEIPVGLTKQINLRVLSLSHNRLTGGVPYPLKSDPQSIDLSSNALSMPLNFLDTLSSLTYLNLSDNSFSGQIKTLNGMKGLSTVDLRSNLITSLPSLSGLFNLKYFDASHNLINGSIPDLTGCTSLSTLDLSFNRFDDAMFMTDVPSLTRCDLSQQTFVCPLTKQASTLCGAKCQVNNHQSANMSIRIAGDVSTFDSSSFIRGIATIASINSDRIKITRTRSGSVIADLDISAPPAGSTEGSSERVVQYLNQIGSSAYSAMNITLLSVSSSITPDAPTSSNGLSGGAIAGIVIASVVLLVFIVIIVLLITRKKQVYKTSFELVDFTMINNNATLKSVIPFSELQDQVLIGSGAFGVVYRAQWRSNTVAVKQVRSEHINTDQMQSFLDEASLVQSMRPHPNVVLFMGYTFPPDPLSIVTEFCEGGCLLDYLQNHQVTQEKKEDIILGIARGVLHLHQEKIIHRDLAARNILLSKHLEAKVSDFGMSRQVQHKDSASTTASTIGPVKWMSPEAIQQRQYSVKSDAFSFGVVIWEILTGREPWEDIAMVDVAIKIISDQRLDMPEDATPMLQAIMKGVWMHNPEDRPDFVQICNWLSDGDLSKADDIRAEKLTVSDDGCRYDAVNVDHLDTRYTSTSDMMAVNPPLEGRWPREKYEELQVLLYQATSLLGRIGLALKEIDPQWRKKFFEQRSQLPEPKEPPADHISLVRRRRLQGLLTDLHLDDQSPYENKNNEPSVITASDVNALVEDELSNDRR</sequence>
<dbReference type="InterPro" id="IPR008266">
    <property type="entry name" value="Tyr_kinase_AS"/>
</dbReference>
<dbReference type="InterPro" id="IPR001245">
    <property type="entry name" value="Ser-Thr/Tyr_kinase_cat_dom"/>
</dbReference>
<dbReference type="Gene3D" id="2.170.270.10">
    <property type="entry name" value="SET domain"/>
    <property type="match status" value="1"/>
</dbReference>
<evidence type="ECO:0000259" key="9">
    <source>
        <dbReference type="PROSITE" id="PS50280"/>
    </source>
</evidence>
<dbReference type="PANTHER" id="PTHR48054">
    <property type="entry name" value="RECEPTOR KINASE-LIKE PROTEIN XA21"/>
    <property type="match status" value="1"/>
</dbReference>
<dbReference type="SUPFAM" id="SSF52058">
    <property type="entry name" value="L domain-like"/>
    <property type="match status" value="2"/>
</dbReference>
<feature type="coiled-coil region" evidence="5">
    <location>
        <begin position="475"/>
        <end position="507"/>
    </location>
</feature>
<dbReference type="InterPro" id="IPR019327">
    <property type="entry name" value="WKF"/>
</dbReference>
<dbReference type="GO" id="GO:0005524">
    <property type="term" value="F:ATP binding"/>
    <property type="evidence" value="ECO:0007669"/>
    <property type="project" value="UniProtKB-UniRule"/>
</dbReference>
<dbReference type="SMART" id="SM00317">
    <property type="entry name" value="SET"/>
    <property type="match status" value="1"/>
</dbReference>
<dbReference type="Gene3D" id="3.80.10.10">
    <property type="entry name" value="Ribonuclease Inhibitor"/>
    <property type="match status" value="3"/>
</dbReference>
<dbReference type="Gene3D" id="1.10.220.160">
    <property type="match status" value="1"/>
</dbReference>
<dbReference type="Pfam" id="PF00560">
    <property type="entry name" value="LRR_1"/>
    <property type="match status" value="4"/>
</dbReference>
<evidence type="ECO:0000256" key="7">
    <source>
        <dbReference type="SAM" id="Phobius"/>
    </source>
</evidence>
<dbReference type="InterPro" id="IPR052592">
    <property type="entry name" value="LRR-RLK"/>
</dbReference>
<feature type="region of interest" description="Disordered" evidence="6">
    <location>
        <begin position="2088"/>
        <end position="2122"/>
    </location>
</feature>
<dbReference type="Gene3D" id="6.10.140.2220">
    <property type="match status" value="1"/>
</dbReference>
<keyword evidence="2" id="KW-0677">Repeat</keyword>
<name>A0A2P6N4C2_9EUKA</name>
<dbReference type="PROSITE" id="PS50011">
    <property type="entry name" value="PROTEIN_KINASE_DOM"/>
    <property type="match status" value="1"/>
</dbReference>
<keyword evidence="10" id="KW-0418">Kinase</keyword>
<evidence type="ECO:0000313" key="10">
    <source>
        <dbReference type="EMBL" id="PRP78792.1"/>
    </source>
</evidence>
<keyword evidence="10" id="KW-0675">Receptor</keyword>
<accession>A0A2P6N4C2</accession>
<dbReference type="FunFam" id="3.80.10.10:FF:000041">
    <property type="entry name" value="LRR receptor-like serine/threonine-protein kinase ERECTA"/>
    <property type="match status" value="1"/>
</dbReference>
<dbReference type="InterPro" id="IPR046341">
    <property type="entry name" value="SET_dom_sf"/>
</dbReference>
<dbReference type="PROSITE" id="PS51450">
    <property type="entry name" value="LRR"/>
    <property type="match status" value="2"/>
</dbReference>
<dbReference type="Gene3D" id="3.30.200.20">
    <property type="entry name" value="Phosphorylase Kinase, domain 1"/>
    <property type="match status" value="1"/>
</dbReference>
<dbReference type="InterPro" id="IPR000719">
    <property type="entry name" value="Prot_kinase_dom"/>
</dbReference>
<protein>
    <submittedName>
        <fullName evidence="10">Putative LRR receptor-like serine/threonine-protein kinase</fullName>
    </submittedName>
</protein>
<dbReference type="SUPFAM" id="SSF52047">
    <property type="entry name" value="RNI-like"/>
    <property type="match status" value="1"/>
</dbReference>
<feature type="binding site" evidence="4">
    <location>
        <position position="1739"/>
    </location>
    <ligand>
        <name>ATP</name>
        <dbReference type="ChEBI" id="CHEBI:30616"/>
    </ligand>
</feature>
<dbReference type="PROSITE" id="PS00109">
    <property type="entry name" value="PROTEIN_KINASE_TYR"/>
    <property type="match status" value="1"/>
</dbReference>
<dbReference type="Pfam" id="PF10180">
    <property type="entry name" value="WKF"/>
    <property type="match status" value="1"/>
</dbReference>
<keyword evidence="7" id="KW-1133">Transmembrane helix</keyword>
<keyword evidence="5" id="KW-0175">Coiled coil</keyword>
<feature type="transmembrane region" description="Helical" evidence="7">
    <location>
        <begin position="1656"/>
        <end position="1678"/>
    </location>
</feature>
<evidence type="ECO:0000256" key="1">
    <source>
        <dbReference type="ARBA" id="ARBA00022614"/>
    </source>
</evidence>
<dbReference type="OrthoDB" id="1840988at2759"/>